<dbReference type="EMBL" id="FUEG01000009">
    <property type="protein sequence ID" value="SJL08336.1"/>
    <property type="molecule type" value="Genomic_DNA"/>
</dbReference>
<evidence type="ECO:0000313" key="3">
    <source>
        <dbReference type="Proteomes" id="UP000219338"/>
    </source>
</evidence>
<dbReference type="AlphaFoldDB" id="A0A284RHW1"/>
<feature type="region of interest" description="Disordered" evidence="1">
    <location>
        <begin position="45"/>
        <end position="66"/>
    </location>
</feature>
<proteinExistence type="predicted"/>
<reference evidence="3" key="1">
    <citation type="journal article" date="2017" name="Nat. Ecol. Evol.">
        <title>Genome expansion and lineage-specific genetic innovations in the forest pathogenic fungi Armillaria.</title>
        <authorList>
            <person name="Sipos G."/>
            <person name="Prasanna A.N."/>
            <person name="Walter M.C."/>
            <person name="O'Connor E."/>
            <person name="Balint B."/>
            <person name="Krizsan K."/>
            <person name="Kiss B."/>
            <person name="Hess J."/>
            <person name="Varga T."/>
            <person name="Slot J."/>
            <person name="Riley R."/>
            <person name="Boka B."/>
            <person name="Rigling D."/>
            <person name="Barry K."/>
            <person name="Lee J."/>
            <person name="Mihaltcheva S."/>
            <person name="LaButti K."/>
            <person name="Lipzen A."/>
            <person name="Waldron R."/>
            <person name="Moloney N.M."/>
            <person name="Sperisen C."/>
            <person name="Kredics L."/>
            <person name="Vagvoelgyi C."/>
            <person name="Patrignani A."/>
            <person name="Fitzpatrick D."/>
            <person name="Nagy I."/>
            <person name="Doyle S."/>
            <person name="Anderson J.B."/>
            <person name="Grigoriev I.V."/>
            <person name="Gueldener U."/>
            <person name="Muensterkoetter M."/>
            <person name="Nagy L.G."/>
        </authorList>
    </citation>
    <scope>NUCLEOTIDE SEQUENCE [LARGE SCALE GENOMIC DNA]</scope>
    <source>
        <strain evidence="3">C18/9</strain>
    </source>
</reference>
<evidence type="ECO:0000313" key="2">
    <source>
        <dbReference type="EMBL" id="SJL08336.1"/>
    </source>
</evidence>
<evidence type="ECO:0000256" key="1">
    <source>
        <dbReference type="SAM" id="MobiDB-lite"/>
    </source>
</evidence>
<feature type="compositionally biased region" description="Acidic residues" evidence="1">
    <location>
        <begin position="48"/>
        <end position="64"/>
    </location>
</feature>
<protein>
    <submittedName>
        <fullName evidence="2">Uncharacterized protein</fullName>
    </submittedName>
</protein>
<gene>
    <name evidence="2" type="ORF">ARMOST_11699</name>
</gene>
<name>A0A284RHW1_ARMOS</name>
<organism evidence="2 3">
    <name type="scientific">Armillaria ostoyae</name>
    <name type="common">Armillaria root rot fungus</name>
    <dbReference type="NCBI Taxonomy" id="47428"/>
    <lineage>
        <taxon>Eukaryota</taxon>
        <taxon>Fungi</taxon>
        <taxon>Dikarya</taxon>
        <taxon>Basidiomycota</taxon>
        <taxon>Agaricomycotina</taxon>
        <taxon>Agaricomycetes</taxon>
        <taxon>Agaricomycetidae</taxon>
        <taxon>Agaricales</taxon>
        <taxon>Marasmiineae</taxon>
        <taxon>Physalacriaceae</taxon>
        <taxon>Armillaria</taxon>
    </lineage>
</organism>
<keyword evidence="3" id="KW-1185">Reference proteome</keyword>
<sequence length="111" mass="12099">MEDSDLQEEILDGKVWKAWKPYGPDLGIAALDGLFVLDDDPVAAITSGEDENENDEESEDESESVGDVLTLGSLDYQLCVLLLTVYLQLLTYYIAASGTATSQLLSPTLMH</sequence>
<accession>A0A284RHW1</accession>
<dbReference type="Proteomes" id="UP000219338">
    <property type="component" value="Unassembled WGS sequence"/>
</dbReference>